<dbReference type="Proteomes" id="UP001161325">
    <property type="component" value="Unassembled WGS sequence"/>
</dbReference>
<organism evidence="1 2">
    <name type="scientific">Roseisolibacter agri</name>
    <dbReference type="NCBI Taxonomy" id="2014610"/>
    <lineage>
        <taxon>Bacteria</taxon>
        <taxon>Pseudomonadati</taxon>
        <taxon>Gemmatimonadota</taxon>
        <taxon>Gemmatimonadia</taxon>
        <taxon>Gemmatimonadales</taxon>
        <taxon>Gemmatimonadaceae</taxon>
        <taxon>Roseisolibacter</taxon>
    </lineage>
</organism>
<evidence type="ECO:0000313" key="1">
    <source>
        <dbReference type="EMBL" id="GLC28225.1"/>
    </source>
</evidence>
<evidence type="ECO:0000313" key="2">
    <source>
        <dbReference type="Proteomes" id="UP001161325"/>
    </source>
</evidence>
<sequence length="118" mass="12684">MPFRGRHTTVGNSDGFTFDKALFKAHPEFQGGRVAAHVIAPGQMLVSVDVPVDLAPEVEGHDPVLAAYLGFLDGQLEARRDLLRPFTAEDMAGVDALLEGVEVDLDAPLEGAEDFELP</sequence>
<keyword evidence="2" id="KW-1185">Reference proteome</keyword>
<protein>
    <recommendedName>
        <fullName evidence="3">Antitoxin PrlF</fullName>
    </recommendedName>
</protein>
<evidence type="ECO:0008006" key="3">
    <source>
        <dbReference type="Google" id="ProtNLM"/>
    </source>
</evidence>
<gene>
    <name evidence="1" type="ORF">rosag_47380</name>
</gene>
<dbReference type="EMBL" id="BRXS01000008">
    <property type="protein sequence ID" value="GLC28225.1"/>
    <property type="molecule type" value="Genomic_DNA"/>
</dbReference>
<accession>A0AA37V2R2</accession>
<name>A0AA37V2R2_9BACT</name>
<reference evidence="1" key="1">
    <citation type="submission" date="2022-08" db="EMBL/GenBank/DDBJ databases">
        <title>Draft genome sequencing of Roseisolibacter agri AW1220.</title>
        <authorList>
            <person name="Tobiishi Y."/>
            <person name="Tonouchi A."/>
        </authorList>
    </citation>
    <scope>NUCLEOTIDE SEQUENCE</scope>
    <source>
        <strain evidence="1">AW1220</strain>
    </source>
</reference>
<comment type="caution">
    <text evidence="1">The sequence shown here is derived from an EMBL/GenBank/DDBJ whole genome shotgun (WGS) entry which is preliminary data.</text>
</comment>
<dbReference type="AlphaFoldDB" id="A0AA37V2R2"/>
<proteinExistence type="predicted"/>